<evidence type="ECO:0000313" key="2">
    <source>
        <dbReference type="EMBL" id="TYK15796.1"/>
    </source>
</evidence>
<dbReference type="AlphaFoldDB" id="A0A5D3CZB6"/>
<sequence>MRMRAFDDHIPSWVHVNTRGVSRIRLHEPNNNRNVVGNALKRHGNSSIGLEKVDGAAIVVSETRSTRDQRGEGGGESHQVLADQPLGVFRVGKGGGAPLREDGAEELLDYLRIGRRGIGVGRRRYHSIEIEDWEIGEN</sequence>
<evidence type="ECO:0000313" key="3">
    <source>
        <dbReference type="Proteomes" id="UP000321947"/>
    </source>
</evidence>
<dbReference type="Proteomes" id="UP000321947">
    <property type="component" value="Unassembled WGS sequence"/>
</dbReference>
<reference evidence="2 3" key="1">
    <citation type="submission" date="2019-08" db="EMBL/GenBank/DDBJ databases">
        <title>Draft genome sequences of two oriental melons (Cucumis melo L. var makuwa).</title>
        <authorList>
            <person name="Kwon S.-Y."/>
        </authorList>
    </citation>
    <scope>NUCLEOTIDE SEQUENCE [LARGE SCALE GENOMIC DNA]</scope>
    <source>
        <strain evidence="3">cv. Chang Bougi</strain>
        <tissue evidence="2">Leaf</tissue>
    </source>
</reference>
<protein>
    <submittedName>
        <fullName evidence="2">Uncharacterized protein</fullName>
    </submittedName>
</protein>
<accession>A0A5D3CZB6</accession>
<dbReference type="EMBL" id="SSTD01008475">
    <property type="protein sequence ID" value="TYK15796.1"/>
    <property type="molecule type" value="Genomic_DNA"/>
</dbReference>
<proteinExistence type="predicted"/>
<name>A0A5D3CZB6_CUCMM</name>
<organism evidence="2 3">
    <name type="scientific">Cucumis melo var. makuwa</name>
    <name type="common">Oriental melon</name>
    <dbReference type="NCBI Taxonomy" id="1194695"/>
    <lineage>
        <taxon>Eukaryota</taxon>
        <taxon>Viridiplantae</taxon>
        <taxon>Streptophyta</taxon>
        <taxon>Embryophyta</taxon>
        <taxon>Tracheophyta</taxon>
        <taxon>Spermatophyta</taxon>
        <taxon>Magnoliopsida</taxon>
        <taxon>eudicotyledons</taxon>
        <taxon>Gunneridae</taxon>
        <taxon>Pentapetalae</taxon>
        <taxon>rosids</taxon>
        <taxon>fabids</taxon>
        <taxon>Cucurbitales</taxon>
        <taxon>Cucurbitaceae</taxon>
        <taxon>Benincaseae</taxon>
        <taxon>Cucumis</taxon>
    </lineage>
</organism>
<feature type="compositionally biased region" description="Basic and acidic residues" evidence="1">
    <location>
        <begin position="64"/>
        <end position="75"/>
    </location>
</feature>
<comment type="caution">
    <text evidence="2">The sequence shown here is derived from an EMBL/GenBank/DDBJ whole genome shotgun (WGS) entry which is preliminary data.</text>
</comment>
<evidence type="ECO:0000256" key="1">
    <source>
        <dbReference type="SAM" id="MobiDB-lite"/>
    </source>
</evidence>
<feature type="region of interest" description="Disordered" evidence="1">
    <location>
        <begin position="63"/>
        <end position="82"/>
    </location>
</feature>
<gene>
    <name evidence="2" type="ORF">E5676_scaffold35G003000</name>
</gene>